<dbReference type="SUPFAM" id="SSF54637">
    <property type="entry name" value="Thioesterase/thiol ester dehydrase-isomerase"/>
    <property type="match status" value="1"/>
</dbReference>
<dbReference type="InterPro" id="IPR049450">
    <property type="entry name" value="ACOT8-like_C"/>
</dbReference>
<dbReference type="InterPro" id="IPR049449">
    <property type="entry name" value="TesB_ACOT8-like_N"/>
</dbReference>
<dbReference type="PANTHER" id="PTHR38110">
    <property type="entry name" value="CHROMOSOME 23, WHOLE GENOME SHOTGUN SEQUENCE"/>
    <property type="match status" value="1"/>
</dbReference>
<feature type="domain" description="Acyl-CoA thioesterase-like C-terminal" evidence="2">
    <location>
        <begin position="159"/>
        <end position="303"/>
    </location>
</feature>
<accession>A0A6J3M9R7</accession>
<dbReference type="PANTHER" id="PTHR38110:SF1">
    <property type="entry name" value="THIOESTERASE DOMAIN-CONTAINING PROTEIN"/>
    <property type="match status" value="1"/>
</dbReference>
<dbReference type="InterPro" id="IPR042171">
    <property type="entry name" value="Acyl-CoA_hotdog"/>
</dbReference>
<evidence type="ECO:0000313" key="3">
    <source>
        <dbReference type="Proteomes" id="UP000504637"/>
    </source>
</evidence>
<dbReference type="Pfam" id="PF13622">
    <property type="entry name" value="4HBT_3"/>
    <property type="match status" value="1"/>
</dbReference>
<dbReference type="InterPro" id="IPR029069">
    <property type="entry name" value="HotDog_dom_sf"/>
</dbReference>
<evidence type="ECO:0000259" key="1">
    <source>
        <dbReference type="Pfam" id="PF13622"/>
    </source>
</evidence>
<organism evidence="4">
    <name type="scientific">Dissoconium aciculare CBS 342.82</name>
    <dbReference type="NCBI Taxonomy" id="1314786"/>
    <lineage>
        <taxon>Eukaryota</taxon>
        <taxon>Fungi</taxon>
        <taxon>Dikarya</taxon>
        <taxon>Ascomycota</taxon>
        <taxon>Pezizomycotina</taxon>
        <taxon>Dothideomycetes</taxon>
        <taxon>Dothideomycetidae</taxon>
        <taxon>Mycosphaerellales</taxon>
        <taxon>Dissoconiaceae</taxon>
        <taxon>Dissoconium</taxon>
    </lineage>
</organism>
<dbReference type="Pfam" id="PF20789">
    <property type="entry name" value="4HBT_3C"/>
    <property type="match status" value="1"/>
</dbReference>
<dbReference type="Gene3D" id="2.40.160.210">
    <property type="entry name" value="Acyl-CoA thioesterase, double hotdog domain"/>
    <property type="match status" value="2"/>
</dbReference>
<name>A0A6J3M9R7_9PEZI</name>
<proteinExistence type="predicted"/>
<feature type="domain" description="Acyl-CoA thioesterase-like N-terminal HotDog" evidence="1">
    <location>
        <begin position="22"/>
        <end position="110"/>
    </location>
</feature>
<dbReference type="RefSeq" id="XP_033461400.1">
    <property type="nucleotide sequence ID" value="XM_033602194.1"/>
</dbReference>
<protein>
    <recommendedName>
        <fullName evidence="5">Thioesterase/thiol ester dehydrase-isomerase</fullName>
    </recommendedName>
</protein>
<evidence type="ECO:0008006" key="5">
    <source>
        <dbReference type="Google" id="ProtNLM"/>
    </source>
</evidence>
<dbReference type="Proteomes" id="UP000504637">
    <property type="component" value="Unplaced"/>
</dbReference>
<reference evidence="4" key="1">
    <citation type="submission" date="2020-01" db="EMBL/GenBank/DDBJ databases">
        <authorList>
            <consortium name="DOE Joint Genome Institute"/>
            <person name="Haridas S."/>
            <person name="Albert R."/>
            <person name="Binder M."/>
            <person name="Bloem J."/>
            <person name="Labutti K."/>
            <person name="Salamov A."/>
            <person name="Andreopoulos B."/>
            <person name="Baker S.E."/>
            <person name="Barry K."/>
            <person name="Bills G."/>
            <person name="Bluhm B.H."/>
            <person name="Cannon C."/>
            <person name="Castanera R."/>
            <person name="Culley D.E."/>
            <person name="Daum C."/>
            <person name="Ezra D."/>
            <person name="Gonzalez J.B."/>
            <person name="Henrissat B."/>
            <person name="Kuo A."/>
            <person name="Liang C."/>
            <person name="Lipzen A."/>
            <person name="Lutzoni F."/>
            <person name="Magnuson J."/>
            <person name="Mondo S."/>
            <person name="Nolan M."/>
            <person name="Ohm R."/>
            <person name="Pangilinan J."/>
            <person name="Park H.-J."/>
            <person name="Ramirez L."/>
            <person name="Alfaro M."/>
            <person name="Sun H."/>
            <person name="Tritt A."/>
            <person name="Yoshinaga Y."/>
            <person name="Zwiers L.-H."/>
            <person name="Turgeon B.G."/>
            <person name="Goodwin S.B."/>
            <person name="Spatafora J.W."/>
            <person name="Crous P.W."/>
            <person name="Grigoriev I.V."/>
        </authorList>
    </citation>
    <scope>NUCLEOTIDE SEQUENCE</scope>
    <source>
        <strain evidence="4">CBS 342.82</strain>
    </source>
</reference>
<gene>
    <name evidence="4" type="ORF">K489DRAFT_335685</name>
</gene>
<evidence type="ECO:0000313" key="4">
    <source>
        <dbReference type="RefSeq" id="XP_033461400.1"/>
    </source>
</evidence>
<keyword evidence="3" id="KW-1185">Reference proteome</keyword>
<reference evidence="4" key="2">
    <citation type="submission" date="2020-04" db="EMBL/GenBank/DDBJ databases">
        <authorList>
            <consortium name="NCBI Genome Project"/>
        </authorList>
    </citation>
    <scope>NUCLEOTIDE SEQUENCE</scope>
    <source>
        <strain evidence="4">CBS 342.82</strain>
    </source>
</reference>
<dbReference type="OrthoDB" id="2532955at2759"/>
<sequence>MAFARDTAVQQTDSHTYTANFSGDWVIGSVPHGGYVTSIFQTVAKKHFSTTLSKQNQPHLLALHLEFLRRTDVGPATFVVRDVKLGRQMSIIHVTLSQGDREEVLGYITHTNLAAEQGSSFDTHWVSRAELSGVDVATLENGTNPVYVEKQAWPETKFRKATTHYRSWFPRKGQPIQSGYDFWSCPTNPEERWTPETLGYLVDSFPQILESYLYGGLDPYSVKLDTDPSLRELRKERAKDLKPHWYPTVLLNIDVKKLLPEEGVKFLFTRVQAKQIKNGRYDVEVIILDEGGDVVALSHHICLAVSAERNMAARRKGGEGTKL</sequence>
<evidence type="ECO:0000259" key="2">
    <source>
        <dbReference type="Pfam" id="PF20789"/>
    </source>
</evidence>
<dbReference type="GeneID" id="54359994"/>
<dbReference type="InterPro" id="IPR052389">
    <property type="entry name" value="Sec_Metab_Biosynth-Assoc"/>
</dbReference>
<reference evidence="4" key="3">
    <citation type="submission" date="2025-08" db="UniProtKB">
        <authorList>
            <consortium name="RefSeq"/>
        </authorList>
    </citation>
    <scope>IDENTIFICATION</scope>
    <source>
        <strain evidence="4">CBS 342.82</strain>
    </source>
</reference>
<dbReference type="AlphaFoldDB" id="A0A6J3M9R7"/>